<dbReference type="GO" id="GO:0005886">
    <property type="term" value="C:plasma membrane"/>
    <property type="evidence" value="ECO:0007669"/>
    <property type="project" value="UniProtKB-SubCell"/>
</dbReference>
<feature type="transmembrane region" description="Helical" evidence="7">
    <location>
        <begin position="349"/>
        <end position="365"/>
    </location>
</feature>
<dbReference type="PANTHER" id="PTHR30043">
    <property type="entry name" value="PHOSPHONATES TRANSPORT SYSTEM PERMEASE PROTEIN"/>
    <property type="match status" value="1"/>
</dbReference>
<feature type="transmembrane region" description="Helical" evidence="7">
    <location>
        <begin position="123"/>
        <end position="148"/>
    </location>
</feature>
<evidence type="ECO:0000256" key="6">
    <source>
        <dbReference type="ARBA" id="ARBA00023136"/>
    </source>
</evidence>
<keyword evidence="3" id="KW-1003">Cell membrane</keyword>
<feature type="transmembrane region" description="Helical" evidence="7">
    <location>
        <begin position="27"/>
        <end position="46"/>
    </location>
</feature>
<feature type="transmembrane region" description="Helical" evidence="7">
    <location>
        <begin position="316"/>
        <end position="342"/>
    </location>
</feature>
<evidence type="ECO:0000256" key="3">
    <source>
        <dbReference type="ARBA" id="ARBA00022475"/>
    </source>
</evidence>
<feature type="transmembrane region" description="Helical" evidence="7">
    <location>
        <begin position="480"/>
        <end position="497"/>
    </location>
</feature>
<dbReference type="InterPro" id="IPR035906">
    <property type="entry name" value="MetI-like_sf"/>
</dbReference>
<dbReference type="KEGG" id="mflg:ABS361_09475"/>
<dbReference type="AlphaFoldDB" id="A0AAU7XI45"/>
<name>A0AAU7XI45_9HYPH</name>
<organism evidence="8">
    <name type="scientific">Methyloraptor flagellatus</name>
    <dbReference type="NCBI Taxonomy" id="3162530"/>
    <lineage>
        <taxon>Bacteria</taxon>
        <taxon>Pseudomonadati</taxon>
        <taxon>Pseudomonadota</taxon>
        <taxon>Alphaproteobacteria</taxon>
        <taxon>Hyphomicrobiales</taxon>
        <taxon>Ancalomicrobiaceae</taxon>
        <taxon>Methyloraptor</taxon>
    </lineage>
</organism>
<protein>
    <submittedName>
        <fullName evidence="8">ABC transporter permease</fullName>
    </submittedName>
</protein>
<keyword evidence="5 7" id="KW-1133">Transmembrane helix</keyword>
<evidence type="ECO:0000256" key="4">
    <source>
        <dbReference type="ARBA" id="ARBA00022692"/>
    </source>
</evidence>
<dbReference type="EMBL" id="CP158568">
    <property type="protein sequence ID" value="XBY46414.1"/>
    <property type="molecule type" value="Genomic_DNA"/>
</dbReference>
<evidence type="ECO:0000256" key="5">
    <source>
        <dbReference type="ARBA" id="ARBA00022989"/>
    </source>
</evidence>
<comment type="subcellular location">
    <subcellularLocation>
        <location evidence="1">Cell membrane</location>
        <topology evidence="1">Multi-pass membrane protein</topology>
    </subcellularLocation>
</comment>
<feature type="transmembrane region" description="Helical" evidence="7">
    <location>
        <begin position="256"/>
        <end position="282"/>
    </location>
</feature>
<proteinExistence type="predicted"/>
<dbReference type="PANTHER" id="PTHR30043:SF1">
    <property type="entry name" value="ABC TRANSPORT SYSTEM PERMEASE PROTEIN P69"/>
    <property type="match status" value="1"/>
</dbReference>
<feature type="transmembrane region" description="Helical" evidence="7">
    <location>
        <begin position="228"/>
        <end position="249"/>
    </location>
</feature>
<evidence type="ECO:0000256" key="7">
    <source>
        <dbReference type="SAM" id="Phobius"/>
    </source>
</evidence>
<feature type="transmembrane region" description="Helical" evidence="7">
    <location>
        <begin position="448"/>
        <end position="468"/>
    </location>
</feature>
<dbReference type="Gene3D" id="1.10.3720.10">
    <property type="entry name" value="MetI-like"/>
    <property type="match status" value="1"/>
</dbReference>
<gene>
    <name evidence="8" type="ORF">ABS361_09475</name>
</gene>
<feature type="transmembrane region" description="Helical" evidence="7">
    <location>
        <begin position="371"/>
        <end position="394"/>
    </location>
</feature>
<keyword evidence="4 7" id="KW-0812">Transmembrane</keyword>
<accession>A0AAU7XI45</accession>
<reference evidence="8" key="1">
    <citation type="submission" date="2024-06" db="EMBL/GenBank/DDBJ databases">
        <title>Methylostella associata gen. nov., sp. nov., a novel Ancalomicrobiaceae-affiliated facultatively methylotrophic bacteria that feed on methanotrophs of the genus Methylococcus.</title>
        <authorList>
            <person name="Saltykova V."/>
            <person name="Danilova O.V."/>
            <person name="Oshkin I.Y."/>
            <person name="Belova S.E."/>
            <person name="Pimenov N.V."/>
            <person name="Dedysh S.N."/>
        </authorList>
    </citation>
    <scope>NUCLEOTIDE SEQUENCE</scope>
    <source>
        <strain evidence="8">S20</strain>
    </source>
</reference>
<sequence length="513" mass="53747">MADVAADPAGTARRSVAPESGFGRRKAAYVALALAALTLPFADLAITTTSPGRTALAILSGFAHPDFSLARSLASATASTLAVAFVGVGLGATIGFGLALLWRLAAVRALAACLRGVHELIWALFLMTVTGPTATTAVTALALAYAGIFAKVFGEIVEETDRRPAEALARPRSLSAFFFAVMPLAAPQMRAYLSYRIECGIRSSAVLGFVGLPTLGFELDTLFKQADYAGAAAVLIATYAAIATIPFWLRRALVPLYLAAALVWLAVLPGPPVSGGSFLGLAHDLIPAPLRSGDLASLSTWARFGDWLRMMTLNQIAPGLAATLVLGWLAIVATGAVALLGFPFGMPAFVGRLGAGLGHLLLVVLRSTPEYMLVFVGVQMLGPSMLPAIVALALHNGAIIAHLMSRQGTAVVAGLRPDRPRGPNLWGFELLPRLASGFYALVLYRGEIILRESAILGVLGVATIGFHIDSAISELRLDRAFVLLLAMIAMTAAVDRLSRALRRRLGVASVSMS</sequence>
<evidence type="ECO:0000256" key="2">
    <source>
        <dbReference type="ARBA" id="ARBA00022448"/>
    </source>
</evidence>
<evidence type="ECO:0000313" key="8">
    <source>
        <dbReference type="EMBL" id="XBY46414.1"/>
    </source>
</evidence>
<feature type="transmembrane region" description="Helical" evidence="7">
    <location>
        <begin position="81"/>
        <end position="102"/>
    </location>
</feature>
<dbReference type="SUPFAM" id="SSF161098">
    <property type="entry name" value="MetI-like"/>
    <property type="match status" value="2"/>
</dbReference>
<keyword evidence="2" id="KW-0813">Transport</keyword>
<dbReference type="RefSeq" id="WP_407051510.1">
    <property type="nucleotide sequence ID" value="NZ_CP158568.1"/>
</dbReference>
<evidence type="ECO:0000256" key="1">
    <source>
        <dbReference type="ARBA" id="ARBA00004651"/>
    </source>
</evidence>
<keyword evidence="6 7" id="KW-0472">Membrane</keyword>